<keyword evidence="3" id="KW-1133">Transmembrane helix</keyword>
<proteinExistence type="predicted"/>
<keyword evidence="3" id="KW-0812">Transmembrane</keyword>
<feature type="transmembrane region" description="Helical" evidence="3">
    <location>
        <begin position="237"/>
        <end position="255"/>
    </location>
</feature>
<dbReference type="STRING" id="157072.A0A024U2F8"/>
<evidence type="ECO:0000259" key="4">
    <source>
        <dbReference type="PROSITE" id="PS51455"/>
    </source>
</evidence>
<dbReference type="InterPro" id="IPR027484">
    <property type="entry name" value="PInositol-4-P-5-kinase_N"/>
</dbReference>
<keyword evidence="1" id="KW-0418">Kinase</keyword>
<dbReference type="SMART" id="SM00330">
    <property type="entry name" value="PIPKc"/>
    <property type="match status" value="1"/>
</dbReference>
<dbReference type="Gene3D" id="3.30.810.10">
    <property type="entry name" value="2-Layer Sandwich"/>
    <property type="match status" value="1"/>
</dbReference>
<dbReference type="VEuPathDB" id="FungiDB:H310_07037"/>
<feature type="transmembrane region" description="Helical" evidence="3">
    <location>
        <begin position="190"/>
        <end position="207"/>
    </location>
</feature>
<dbReference type="EMBL" id="KI913964">
    <property type="protein sequence ID" value="ETW00399.1"/>
    <property type="molecule type" value="Genomic_DNA"/>
</dbReference>
<keyword evidence="1" id="KW-0547">Nucleotide-binding</keyword>
<evidence type="ECO:0000313" key="5">
    <source>
        <dbReference type="EMBL" id="ETW00399.1"/>
    </source>
</evidence>
<keyword evidence="1" id="KW-0808">Transferase</keyword>
<dbReference type="Pfam" id="PF01504">
    <property type="entry name" value="PIP5K"/>
    <property type="match status" value="1"/>
</dbReference>
<dbReference type="InterPro" id="IPR027483">
    <property type="entry name" value="PInositol-4-P-4/5-kinase_C_sf"/>
</dbReference>
<dbReference type="AlphaFoldDB" id="A0A024U2F8"/>
<reference evidence="5" key="1">
    <citation type="submission" date="2013-12" db="EMBL/GenBank/DDBJ databases">
        <title>The Genome Sequence of Aphanomyces invadans NJM9701.</title>
        <authorList>
            <consortium name="The Broad Institute Genomics Platform"/>
            <person name="Russ C."/>
            <person name="Tyler B."/>
            <person name="van West P."/>
            <person name="Dieguez-Uribeondo J."/>
            <person name="Young S.K."/>
            <person name="Zeng Q."/>
            <person name="Gargeya S."/>
            <person name="Fitzgerald M."/>
            <person name="Abouelleil A."/>
            <person name="Alvarado L."/>
            <person name="Chapman S.B."/>
            <person name="Gainer-Dewar J."/>
            <person name="Goldberg J."/>
            <person name="Griggs A."/>
            <person name="Gujja S."/>
            <person name="Hansen M."/>
            <person name="Howarth C."/>
            <person name="Imamovic A."/>
            <person name="Ireland A."/>
            <person name="Larimer J."/>
            <person name="McCowan C."/>
            <person name="Murphy C."/>
            <person name="Pearson M."/>
            <person name="Poon T.W."/>
            <person name="Priest M."/>
            <person name="Roberts A."/>
            <person name="Saif S."/>
            <person name="Shea T."/>
            <person name="Sykes S."/>
            <person name="Wortman J."/>
            <person name="Nusbaum C."/>
            <person name="Birren B."/>
        </authorList>
    </citation>
    <scope>NUCLEOTIDE SEQUENCE [LARGE SCALE GENOMIC DNA]</scope>
    <source>
        <strain evidence="5">NJM9701</strain>
    </source>
</reference>
<dbReference type="CDD" id="cd00139">
    <property type="entry name" value="PIPKc"/>
    <property type="match status" value="1"/>
</dbReference>
<dbReference type="GO" id="GO:0005524">
    <property type="term" value="F:ATP binding"/>
    <property type="evidence" value="ECO:0007669"/>
    <property type="project" value="UniProtKB-UniRule"/>
</dbReference>
<feature type="compositionally biased region" description="Basic and acidic residues" evidence="2">
    <location>
        <begin position="648"/>
        <end position="662"/>
    </location>
</feature>
<dbReference type="Gene3D" id="3.30.800.10">
    <property type="entry name" value="Phosphatidylinositol Phosphate Kinase II Beta"/>
    <property type="match status" value="1"/>
</dbReference>
<dbReference type="PANTHER" id="PTHR23086:SF8">
    <property type="entry name" value="PHOSPHATIDYLINOSITOL 5-PHOSPHATE 4-KINASE, ISOFORM A"/>
    <property type="match status" value="1"/>
</dbReference>
<dbReference type="GO" id="GO:0046854">
    <property type="term" value="P:phosphatidylinositol phosphate biosynthetic process"/>
    <property type="evidence" value="ECO:0007669"/>
    <property type="project" value="TreeGrafter"/>
</dbReference>
<name>A0A024U2F8_9STRA</name>
<dbReference type="eggNOG" id="KOG0229">
    <property type="taxonomic scope" value="Eukaryota"/>
</dbReference>
<dbReference type="RefSeq" id="XP_008870534.1">
    <property type="nucleotide sequence ID" value="XM_008872312.1"/>
</dbReference>
<feature type="domain" description="PIPK" evidence="4">
    <location>
        <begin position="302"/>
        <end position="799"/>
    </location>
</feature>
<evidence type="ECO:0000256" key="2">
    <source>
        <dbReference type="SAM" id="MobiDB-lite"/>
    </source>
</evidence>
<feature type="transmembrane region" description="Helical" evidence="3">
    <location>
        <begin position="43"/>
        <end position="62"/>
    </location>
</feature>
<keyword evidence="1" id="KW-0067">ATP-binding</keyword>
<evidence type="ECO:0000256" key="3">
    <source>
        <dbReference type="SAM" id="Phobius"/>
    </source>
</evidence>
<accession>A0A024U2F8</accession>
<feature type="region of interest" description="Disordered" evidence="2">
    <location>
        <begin position="641"/>
        <end position="672"/>
    </location>
</feature>
<dbReference type="InterPro" id="IPR002498">
    <property type="entry name" value="PInositol-4-P-4/5-kinase_core"/>
</dbReference>
<dbReference type="PANTHER" id="PTHR23086">
    <property type="entry name" value="PHOSPHATIDYLINOSITOL-4-PHOSPHATE 5-KINASE"/>
    <property type="match status" value="1"/>
</dbReference>
<dbReference type="PROSITE" id="PS51455">
    <property type="entry name" value="PIPK"/>
    <property type="match status" value="1"/>
</dbReference>
<dbReference type="GO" id="GO:0016308">
    <property type="term" value="F:1-phosphatidylinositol-4-phosphate 5-kinase activity"/>
    <property type="evidence" value="ECO:0007669"/>
    <property type="project" value="TreeGrafter"/>
</dbReference>
<dbReference type="SUPFAM" id="SSF56104">
    <property type="entry name" value="SAICAR synthase-like"/>
    <property type="match status" value="1"/>
</dbReference>
<dbReference type="OrthoDB" id="70770at2759"/>
<dbReference type="GeneID" id="20084087"/>
<dbReference type="InterPro" id="IPR023610">
    <property type="entry name" value="PInositol-4/5-P-5/4-kinase"/>
</dbReference>
<sequence>MVSALAAGSVAAIVLLALSVAIWSTYSPWMMGRERGHGVKADALATQVGAIVSAASTTYILVRSLSAKENQFRWHPNPLLFWKAAVDGVYALQLCVQALHIRLAPPSVEAALIQSTLYTSESWFVLISYDLYACGTNPFQNTANSIKWYHAIAWSVGGVAGLASWTNIATTATPTTDDVMDATEWTLGHFYMYVTMCVLCTCVFLILENPSQPPVGGHKDALRTRSSMLHASRTFTIFYGVYQLVTIVLWTTLALSQWSVSGGSIHVAFNLLVGARGFMDLVTWHVINSRSFVLYSTFQRLPTGSVSGNEAFLDGVSLNPEFNVALRKEVLHFTKRGIVAASLSTSSSTSNRRIQLSLHELGMDLRFDAYYPHLFRDIRHGYHLDEAKYRDSFLSTCHERVGHGGSSGAFMFCTADYLFLVKTITKAERRVLLKMLPEYITFLKQHPGTLLTRYYGCHAIHMYRQTFYFVVMSNAMGHVDMHQSFDLKGSWVHRHAKTTPPGAPEVCTYCGVAYPSGSRQSCRQSIRGEHLPHRVLKDNDLQGKLQLAPSTAQAIVTQLAQDSDFLRDQGITDYSLLLSVHTAQFRVHADSVHVTPTSRHHPPRLYQQFHSSTHAAGVVFDTSALCSSTARAGSTSTITSSSSQVYSIHDKPSSHRHSHDDSVPDDDDSSPSGASFYRSCRYSIHDDEDMRVTRPLASSYRKSSLDFGTFNNVTSHHDVAASLWTGSRDGITPGIKASAVVGPDFYTMGIIDLLQTWTWQKRVERWWKVFVLRLDGRGISAAPPALYATRFQAKMRNLMLSIDGDHQLDARRQIGHVEVDARIETL</sequence>
<dbReference type="GO" id="GO:0005886">
    <property type="term" value="C:plasma membrane"/>
    <property type="evidence" value="ECO:0007669"/>
    <property type="project" value="TreeGrafter"/>
</dbReference>
<gene>
    <name evidence="5" type="ORF">H310_07037</name>
</gene>
<evidence type="ECO:0000256" key="1">
    <source>
        <dbReference type="PROSITE-ProRule" id="PRU00781"/>
    </source>
</evidence>
<keyword evidence="3" id="KW-0472">Membrane</keyword>
<organism evidence="5">
    <name type="scientific">Aphanomyces invadans</name>
    <dbReference type="NCBI Taxonomy" id="157072"/>
    <lineage>
        <taxon>Eukaryota</taxon>
        <taxon>Sar</taxon>
        <taxon>Stramenopiles</taxon>
        <taxon>Oomycota</taxon>
        <taxon>Saprolegniomycetes</taxon>
        <taxon>Saprolegniales</taxon>
        <taxon>Verrucalvaceae</taxon>
        <taxon>Aphanomyces</taxon>
    </lineage>
</organism>
<protein>
    <recommendedName>
        <fullName evidence="4">PIPK domain-containing protein</fullName>
    </recommendedName>
</protein>